<protein>
    <recommendedName>
        <fullName evidence="1">GST N-terminal domain-containing protein</fullName>
    </recommendedName>
</protein>
<dbReference type="InterPro" id="IPR054416">
    <property type="entry name" value="GST_UstS-like_C"/>
</dbReference>
<dbReference type="Pfam" id="PF22041">
    <property type="entry name" value="GST_C_7"/>
    <property type="match status" value="1"/>
</dbReference>
<gene>
    <name evidence="2" type="ORF">FA15DRAFT_664544</name>
</gene>
<organism evidence="2 3">
    <name type="scientific">Coprinopsis marcescibilis</name>
    <name type="common">Agaric fungus</name>
    <name type="synonym">Psathyrella marcescibilis</name>
    <dbReference type="NCBI Taxonomy" id="230819"/>
    <lineage>
        <taxon>Eukaryota</taxon>
        <taxon>Fungi</taxon>
        <taxon>Dikarya</taxon>
        <taxon>Basidiomycota</taxon>
        <taxon>Agaricomycotina</taxon>
        <taxon>Agaricomycetes</taxon>
        <taxon>Agaricomycetidae</taxon>
        <taxon>Agaricales</taxon>
        <taxon>Agaricineae</taxon>
        <taxon>Psathyrellaceae</taxon>
        <taxon>Coprinopsis</taxon>
    </lineage>
</organism>
<dbReference type="SUPFAM" id="SSF52833">
    <property type="entry name" value="Thioredoxin-like"/>
    <property type="match status" value="1"/>
</dbReference>
<sequence length="258" mass="29098">MLTFYDITCPPPQATKSANTWKTRLSLNYKGLPYKTETIEYADIADFYKKNGIPPAVVYPNGFALHTLPVIKDDSSGQDVFVVDSLEIAKYLDKTYPDTPRLIPEGAEAQVKAFQDQLSAAIVPVIPLVFKLSAPQTTEYSREYFNKTRARDLSALFPDKPVSSLEELEITPEEIQAKFGYLQQTFDALSNQYGGKETFHWAFGAQITFADFILAGMLLNTQSLFGKDSLQWQGMSTWNDGKWKTFLQNLGPYQSQEN</sequence>
<dbReference type="Pfam" id="PF13409">
    <property type="entry name" value="GST_N_2"/>
    <property type="match status" value="1"/>
</dbReference>
<proteinExistence type="predicted"/>
<dbReference type="OrthoDB" id="4951845at2759"/>
<dbReference type="PANTHER" id="PTHR42673:SF4">
    <property type="entry name" value="MALEYLACETOACETATE ISOMERASE"/>
    <property type="match status" value="1"/>
</dbReference>
<evidence type="ECO:0000313" key="3">
    <source>
        <dbReference type="Proteomes" id="UP000307440"/>
    </source>
</evidence>
<dbReference type="PROSITE" id="PS50404">
    <property type="entry name" value="GST_NTER"/>
    <property type="match status" value="1"/>
</dbReference>
<dbReference type="GO" id="GO:0006749">
    <property type="term" value="P:glutathione metabolic process"/>
    <property type="evidence" value="ECO:0007669"/>
    <property type="project" value="TreeGrafter"/>
</dbReference>
<dbReference type="Gene3D" id="1.20.1050.10">
    <property type="match status" value="1"/>
</dbReference>
<dbReference type="AlphaFoldDB" id="A0A5C3LJV9"/>
<keyword evidence="3" id="KW-1185">Reference proteome</keyword>
<evidence type="ECO:0000313" key="2">
    <source>
        <dbReference type="EMBL" id="TFK28911.1"/>
    </source>
</evidence>
<accession>A0A5C3LJV9</accession>
<dbReference type="GO" id="GO:0006559">
    <property type="term" value="P:L-phenylalanine catabolic process"/>
    <property type="evidence" value="ECO:0007669"/>
    <property type="project" value="TreeGrafter"/>
</dbReference>
<dbReference type="EMBL" id="ML210152">
    <property type="protein sequence ID" value="TFK28911.1"/>
    <property type="molecule type" value="Genomic_DNA"/>
</dbReference>
<dbReference type="Proteomes" id="UP000307440">
    <property type="component" value="Unassembled WGS sequence"/>
</dbReference>
<feature type="domain" description="GST N-terminal" evidence="1">
    <location>
        <begin position="7"/>
        <end position="100"/>
    </location>
</feature>
<dbReference type="GO" id="GO:0016034">
    <property type="term" value="F:maleylacetoacetate isomerase activity"/>
    <property type="evidence" value="ECO:0007669"/>
    <property type="project" value="TreeGrafter"/>
</dbReference>
<evidence type="ECO:0000259" key="1">
    <source>
        <dbReference type="PROSITE" id="PS50404"/>
    </source>
</evidence>
<dbReference type="PANTHER" id="PTHR42673">
    <property type="entry name" value="MALEYLACETOACETATE ISOMERASE"/>
    <property type="match status" value="1"/>
</dbReference>
<reference evidence="2 3" key="1">
    <citation type="journal article" date="2019" name="Nat. Ecol. Evol.">
        <title>Megaphylogeny resolves global patterns of mushroom evolution.</title>
        <authorList>
            <person name="Varga T."/>
            <person name="Krizsan K."/>
            <person name="Foldi C."/>
            <person name="Dima B."/>
            <person name="Sanchez-Garcia M."/>
            <person name="Sanchez-Ramirez S."/>
            <person name="Szollosi G.J."/>
            <person name="Szarkandi J.G."/>
            <person name="Papp V."/>
            <person name="Albert L."/>
            <person name="Andreopoulos W."/>
            <person name="Angelini C."/>
            <person name="Antonin V."/>
            <person name="Barry K.W."/>
            <person name="Bougher N.L."/>
            <person name="Buchanan P."/>
            <person name="Buyck B."/>
            <person name="Bense V."/>
            <person name="Catcheside P."/>
            <person name="Chovatia M."/>
            <person name="Cooper J."/>
            <person name="Damon W."/>
            <person name="Desjardin D."/>
            <person name="Finy P."/>
            <person name="Geml J."/>
            <person name="Haridas S."/>
            <person name="Hughes K."/>
            <person name="Justo A."/>
            <person name="Karasinski D."/>
            <person name="Kautmanova I."/>
            <person name="Kiss B."/>
            <person name="Kocsube S."/>
            <person name="Kotiranta H."/>
            <person name="LaButti K.M."/>
            <person name="Lechner B.E."/>
            <person name="Liimatainen K."/>
            <person name="Lipzen A."/>
            <person name="Lukacs Z."/>
            <person name="Mihaltcheva S."/>
            <person name="Morgado L.N."/>
            <person name="Niskanen T."/>
            <person name="Noordeloos M.E."/>
            <person name="Ohm R.A."/>
            <person name="Ortiz-Santana B."/>
            <person name="Ovrebo C."/>
            <person name="Racz N."/>
            <person name="Riley R."/>
            <person name="Savchenko A."/>
            <person name="Shiryaev A."/>
            <person name="Soop K."/>
            <person name="Spirin V."/>
            <person name="Szebenyi C."/>
            <person name="Tomsovsky M."/>
            <person name="Tulloss R.E."/>
            <person name="Uehling J."/>
            <person name="Grigoriev I.V."/>
            <person name="Vagvolgyi C."/>
            <person name="Papp T."/>
            <person name="Martin F.M."/>
            <person name="Miettinen O."/>
            <person name="Hibbett D.S."/>
            <person name="Nagy L.G."/>
        </authorList>
    </citation>
    <scope>NUCLEOTIDE SEQUENCE [LARGE SCALE GENOMIC DNA]</scope>
    <source>
        <strain evidence="2 3">CBS 121175</strain>
    </source>
</reference>
<dbReference type="STRING" id="230819.A0A5C3LJV9"/>
<dbReference type="GO" id="GO:0004364">
    <property type="term" value="F:glutathione transferase activity"/>
    <property type="evidence" value="ECO:0007669"/>
    <property type="project" value="TreeGrafter"/>
</dbReference>
<dbReference type="Gene3D" id="3.40.30.10">
    <property type="entry name" value="Glutaredoxin"/>
    <property type="match status" value="1"/>
</dbReference>
<dbReference type="InterPro" id="IPR036249">
    <property type="entry name" value="Thioredoxin-like_sf"/>
</dbReference>
<name>A0A5C3LJV9_COPMA</name>
<dbReference type="InterPro" id="IPR004045">
    <property type="entry name" value="Glutathione_S-Trfase_N"/>
</dbReference>